<evidence type="ECO:0000313" key="2">
    <source>
        <dbReference type="Proteomes" id="UP001153678"/>
    </source>
</evidence>
<gene>
    <name evidence="1" type="ORF">FWILDA_LOCUS18431</name>
</gene>
<evidence type="ECO:0000313" key="1">
    <source>
        <dbReference type="EMBL" id="CAI2198154.1"/>
    </source>
</evidence>
<protein>
    <submittedName>
        <fullName evidence="1">11401_t:CDS:1</fullName>
    </submittedName>
</protein>
<reference evidence="1" key="1">
    <citation type="submission" date="2022-08" db="EMBL/GenBank/DDBJ databases">
        <authorList>
            <person name="Kallberg Y."/>
            <person name="Tangrot J."/>
            <person name="Rosling A."/>
        </authorList>
    </citation>
    <scope>NUCLEOTIDE SEQUENCE</scope>
    <source>
        <strain evidence="1">Wild A</strain>
    </source>
</reference>
<proteinExistence type="predicted"/>
<dbReference type="EMBL" id="CAMKVN010017952">
    <property type="protein sequence ID" value="CAI2198154.1"/>
    <property type="molecule type" value="Genomic_DNA"/>
</dbReference>
<keyword evidence="2" id="KW-1185">Reference proteome</keyword>
<feature type="non-terminal residue" evidence="1">
    <location>
        <position position="1"/>
    </location>
</feature>
<name>A0A9W4TAB1_9GLOM</name>
<accession>A0A9W4TAB1</accession>
<feature type="non-terminal residue" evidence="1">
    <location>
        <position position="231"/>
    </location>
</feature>
<comment type="caution">
    <text evidence="1">The sequence shown here is derived from an EMBL/GenBank/DDBJ whole genome shotgun (WGS) entry which is preliminary data.</text>
</comment>
<dbReference type="AlphaFoldDB" id="A0A9W4TAB1"/>
<dbReference type="Proteomes" id="UP001153678">
    <property type="component" value="Unassembled WGS sequence"/>
</dbReference>
<sequence>TPDGICIVAFVKEQQQSLFSEVESSEITRQNHVDGTPQKSDESLKHRVNLYSMYILYRIWKPANKVVGMPSSMQSLKYFKFTILQNRQFYLTTIDINNGVSQALIVKNSSSDDHPDKSSVLVDTGKRIDDPIVKCSEILHDFNESVEVLLDFDVKLYDEHEPFRRVSRVQEWFTQNTAKSHKTIAKLLMENMQWSKKQEIGHGGKRLCQSSRHYCGKACSLQKSDYHCPNK</sequence>
<organism evidence="1 2">
    <name type="scientific">Funneliformis geosporum</name>
    <dbReference type="NCBI Taxonomy" id="1117311"/>
    <lineage>
        <taxon>Eukaryota</taxon>
        <taxon>Fungi</taxon>
        <taxon>Fungi incertae sedis</taxon>
        <taxon>Mucoromycota</taxon>
        <taxon>Glomeromycotina</taxon>
        <taxon>Glomeromycetes</taxon>
        <taxon>Glomerales</taxon>
        <taxon>Glomeraceae</taxon>
        <taxon>Funneliformis</taxon>
    </lineage>
</organism>